<evidence type="ECO:0000256" key="2">
    <source>
        <dbReference type="SAM" id="SignalP"/>
    </source>
</evidence>
<dbReference type="RefSeq" id="WP_243510861.1">
    <property type="nucleotide sequence ID" value="NZ_CP094534.1"/>
</dbReference>
<reference evidence="3 4" key="1">
    <citation type="submission" date="2022-03" db="EMBL/GenBank/DDBJ databases">
        <title>Hymenobactersp. isolated from the air.</title>
        <authorList>
            <person name="Won M."/>
            <person name="Kwon S.-W."/>
        </authorList>
    </citation>
    <scope>NUCLEOTIDE SEQUENCE [LARGE SCALE GENOMIC DNA]</scope>
    <source>
        <strain evidence="3 4">KACC 22596</strain>
    </source>
</reference>
<evidence type="ECO:0008006" key="5">
    <source>
        <dbReference type="Google" id="ProtNLM"/>
    </source>
</evidence>
<feature type="compositionally biased region" description="Basic and acidic residues" evidence="1">
    <location>
        <begin position="76"/>
        <end position="87"/>
    </location>
</feature>
<evidence type="ECO:0000313" key="4">
    <source>
        <dbReference type="Proteomes" id="UP000831390"/>
    </source>
</evidence>
<protein>
    <recommendedName>
        <fullName evidence="5">Translation initiation factor IF-2</fullName>
    </recommendedName>
</protein>
<keyword evidence="2" id="KW-0732">Signal</keyword>
<feature type="compositionally biased region" description="Polar residues" evidence="1">
    <location>
        <begin position="89"/>
        <end position="100"/>
    </location>
</feature>
<evidence type="ECO:0000256" key="1">
    <source>
        <dbReference type="SAM" id="MobiDB-lite"/>
    </source>
</evidence>
<dbReference type="Proteomes" id="UP000831390">
    <property type="component" value="Chromosome"/>
</dbReference>
<keyword evidence="4" id="KW-1185">Reference proteome</keyword>
<organism evidence="3 4">
    <name type="scientific">Hymenobacter monticola</name>
    <dbReference type="NCBI Taxonomy" id="1705399"/>
    <lineage>
        <taxon>Bacteria</taxon>
        <taxon>Pseudomonadati</taxon>
        <taxon>Bacteroidota</taxon>
        <taxon>Cytophagia</taxon>
        <taxon>Cytophagales</taxon>
        <taxon>Hymenobacteraceae</taxon>
        <taxon>Hymenobacter</taxon>
    </lineage>
</organism>
<proteinExistence type="predicted"/>
<feature type="region of interest" description="Disordered" evidence="1">
    <location>
        <begin position="17"/>
        <end position="110"/>
    </location>
</feature>
<dbReference type="EMBL" id="CP094534">
    <property type="protein sequence ID" value="UOE32380.1"/>
    <property type="molecule type" value="Genomic_DNA"/>
</dbReference>
<feature type="compositionally biased region" description="Low complexity" evidence="1">
    <location>
        <begin position="33"/>
        <end position="53"/>
    </location>
</feature>
<sequence length="110" mass="11453">MRPLLLLASLFALAATPAGAQVPRRTTPPPVPQTTGLPAQSGAAPAAAVPAYPRGYTDKHLGGTTSPTFPNGLPERSLDHGTSRADQPRANQAQPGTRPTRSILGGRKRR</sequence>
<accession>A0ABY4B6Q6</accession>
<feature type="chain" id="PRO_5047468891" description="Translation initiation factor IF-2" evidence="2">
    <location>
        <begin position="21"/>
        <end position="110"/>
    </location>
</feature>
<name>A0ABY4B6Q6_9BACT</name>
<feature type="signal peptide" evidence="2">
    <location>
        <begin position="1"/>
        <end position="20"/>
    </location>
</feature>
<evidence type="ECO:0000313" key="3">
    <source>
        <dbReference type="EMBL" id="UOE32380.1"/>
    </source>
</evidence>
<gene>
    <name evidence="3" type="ORF">MTP16_14710</name>
</gene>